<organism evidence="1 2">
    <name type="scientific">Leuconostoc holzapfelii</name>
    <dbReference type="NCBI Taxonomy" id="434464"/>
    <lineage>
        <taxon>Bacteria</taxon>
        <taxon>Bacillati</taxon>
        <taxon>Bacillota</taxon>
        <taxon>Bacilli</taxon>
        <taxon>Lactobacillales</taxon>
        <taxon>Lactobacillaceae</taxon>
        <taxon>Leuconostoc</taxon>
    </lineage>
</organism>
<reference evidence="1 2" key="1">
    <citation type="submission" date="2020-04" db="EMBL/GenBank/DDBJ databases">
        <title>MicrobeNet Type strains.</title>
        <authorList>
            <person name="Nicholson A.C."/>
        </authorList>
    </citation>
    <scope>NUCLEOTIDE SEQUENCE [LARGE SCALE GENOMIC DNA]</scope>
    <source>
        <strain evidence="1 2">CCUG 54536</strain>
    </source>
</reference>
<dbReference type="GO" id="GO:0009295">
    <property type="term" value="C:nucleoid"/>
    <property type="evidence" value="ECO:0007669"/>
    <property type="project" value="InterPro"/>
</dbReference>
<evidence type="ECO:0000313" key="1">
    <source>
        <dbReference type="EMBL" id="NKZ18360.1"/>
    </source>
</evidence>
<gene>
    <name evidence="1" type="ORF">HF966_04115</name>
</gene>
<dbReference type="Pfam" id="PF04245">
    <property type="entry name" value="NA37"/>
    <property type="match status" value="1"/>
</dbReference>
<comment type="caution">
    <text evidence="1">The sequence shown here is derived from an EMBL/GenBank/DDBJ whole genome shotgun (WGS) entry which is preliminary data.</text>
</comment>
<dbReference type="EMBL" id="JAAXPO010000004">
    <property type="protein sequence ID" value="NKZ18360.1"/>
    <property type="molecule type" value="Genomic_DNA"/>
</dbReference>
<sequence>MILQHAMLHILDTNTGSLIASQGEMPLDNAGVQAYIEKLVTKVLSGDVKSGTLTPQDTLATALANSDFSEMTAGFATQLFDIIAASEAVPAGDLLSFLATTDDGPIFGMMKLNFAPRYAHAVEYIDDQMVNNLVLNQTVLPASSQTVDEAIIVNKTTLQYHLLEKKYVIDGHRVAYFSEKLLALTPQTSIKENLQTIKRTVKAIAEKFDDVPEHEVLAMTQTAIYDSLSAGQIDTTQIAEQVFPDNLTAQTQYQEKLAAKAVAQVIPVDNTPKYEKKYRAQKFKLDSGIEISIPMAVYQDRSKVEFINHADGSTSLVIKDIAQIANQFSV</sequence>
<name>A0A846ZGS1_9LACO</name>
<proteinExistence type="predicted"/>
<dbReference type="InterPro" id="IPR007358">
    <property type="entry name" value="Nucleoid_associated_NdpA"/>
</dbReference>
<protein>
    <submittedName>
        <fullName evidence="1">Nucleoid-associated protein</fullName>
    </submittedName>
</protein>
<dbReference type="RefSeq" id="WP_168676516.1">
    <property type="nucleotide sequence ID" value="NZ_BPKV01000005.1"/>
</dbReference>
<accession>A0A846ZGS1</accession>
<dbReference type="Proteomes" id="UP000590460">
    <property type="component" value="Unassembled WGS sequence"/>
</dbReference>
<dbReference type="AlphaFoldDB" id="A0A846ZGS1"/>
<evidence type="ECO:0000313" key="2">
    <source>
        <dbReference type="Proteomes" id="UP000590460"/>
    </source>
</evidence>